<sequence>MIKPYELSEEESQIVKSVQCDNLSPQQKWDDCRVTTMKSNIKKHYIAEQDKTCAYCQVNMYTTHGMVWDTEHIIDKDSSPQWMFKPLNLCVSCKDCNGAKGTRAVTKSKSYKEFPSKSANYRIIHPHFDNYDEHIEVAVPGATYRYITEKGRNTIEVCGLLRYHQTVGRKKVDLGLQAVLLAAANNQSPEMLQYAMEEIARRQAAVSQSTGSST</sequence>
<proteinExistence type="predicted"/>
<dbReference type="Proteomes" id="UP001607125">
    <property type="component" value="Unassembled WGS sequence"/>
</dbReference>
<evidence type="ECO:0000313" key="1">
    <source>
        <dbReference type="EMBL" id="MFH0260082.1"/>
    </source>
</evidence>
<evidence type="ECO:0000313" key="2">
    <source>
        <dbReference type="Proteomes" id="UP001607125"/>
    </source>
</evidence>
<accession>A0ABW7IET0</accession>
<protein>
    <recommendedName>
        <fullName evidence="3">HNH endonuclease</fullName>
    </recommendedName>
</protein>
<name>A0ABW7IET0_9VIBR</name>
<keyword evidence="2" id="KW-1185">Reference proteome</keyword>
<reference evidence="1 2" key="1">
    <citation type="submission" date="2024-10" db="EMBL/GenBank/DDBJ databases">
        <authorList>
            <person name="Yibar A."/>
            <person name="Saticioglu I.B."/>
            <person name="Duman M."/>
            <person name="Ajmi N."/>
            <person name="Gurler F."/>
            <person name="Ay H."/>
            <person name="Onuk E."/>
            <person name="Guler S."/>
            <person name="Romalde J.L."/>
        </authorList>
    </citation>
    <scope>NUCLEOTIDE SEQUENCE [LARGE SCALE GENOMIC DNA]</scope>
    <source>
        <strain evidence="1 2">1-TCBS-B</strain>
    </source>
</reference>
<comment type="caution">
    <text evidence="1">The sequence shown here is derived from an EMBL/GenBank/DDBJ whole genome shotgun (WGS) entry which is preliminary data.</text>
</comment>
<organism evidence="1 2">
    <name type="scientific">Vibrio barjaei</name>
    <dbReference type="NCBI Taxonomy" id="1676683"/>
    <lineage>
        <taxon>Bacteria</taxon>
        <taxon>Pseudomonadati</taxon>
        <taxon>Pseudomonadota</taxon>
        <taxon>Gammaproteobacteria</taxon>
        <taxon>Vibrionales</taxon>
        <taxon>Vibrionaceae</taxon>
        <taxon>Vibrio</taxon>
    </lineage>
</organism>
<dbReference type="Gene3D" id="1.10.30.50">
    <property type="match status" value="1"/>
</dbReference>
<dbReference type="RefSeq" id="WP_394628778.1">
    <property type="nucleotide sequence ID" value="NZ_JBIHSF010000006.1"/>
</dbReference>
<evidence type="ECO:0008006" key="3">
    <source>
        <dbReference type="Google" id="ProtNLM"/>
    </source>
</evidence>
<dbReference type="EMBL" id="JBIHSF010000006">
    <property type="protein sequence ID" value="MFH0260082.1"/>
    <property type="molecule type" value="Genomic_DNA"/>
</dbReference>
<gene>
    <name evidence="1" type="ORF">ACGRH2_06575</name>
</gene>